<keyword evidence="9" id="KW-0325">Glycoprotein</keyword>
<reference evidence="16" key="1">
    <citation type="submission" date="2021-03" db="EMBL/GenBank/DDBJ databases">
        <title>Chromosome level genome of the anhydrobiotic midge Polypedilum vanderplanki.</title>
        <authorList>
            <person name="Yoshida Y."/>
            <person name="Kikawada T."/>
            <person name="Gusev O."/>
        </authorList>
    </citation>
    <scope>NUCLEOTIDE SEQUENCE</scope>
    <source>
        <strain evidence="16">NIAS01</strain>
        <tissue evidence="16">Whole body or cell culture</tissue>
    </source>
</reference>
<dbReference type="Gene3D" id="3.40.190.10">
    <property type="entry name" value="Periplasmic binding protein-like II"/>
    <property type="match status" value="1"/>
</dbReference>
<dbReference type="PANTHER" id="PTHR42643">
    <property type="entry name" value="IONOTROPIC RECEPTOR 20A-RELATED"/>
    <property type="match status" value="1"/>
</dbReference>
<keyword evidence="13" id="KW-0732">Signal</keyword>
<feature type="transmembrane region" description="Helical" evidence="12">
    <location>
        <begin position="403"/>
        <end position="424"/>
    </location>
</feature>
<dbReference type="PANTHER" id="PTHR42643:SF30">
    <property type="entry name" value="IONOTROPIC RECEPTOR 40A-RELATED"/>
    <property type="match status" value="1"/>
</dbReference>
<feature type="chain" id="PRO_5039950611" description="Ionotropic receptor" evidence="13">
    <location>
        <begin position="17"/>
        <end position="633"/>
    </location>
</feature>
<evidence type="ECO:0000256" key="8">
    <source>
        <dbReference type="ARBA" id="ARBA00023170"/>
    </source>
</evidence>
<evidence type="ECO:0000256" key="13">
    <source>
        <dbReference type="SAM" id="SignalP"/>
    </source>
</evidence>
<dbReference type="AlphaFoldDB" id="A0A9J6C0Z3"/>
<organism evidence="16 17">
    <name type="scientific">Polypedilum vanderplanki</name>
    <name type="common">Sleeping chironomid midge</name>
    <dbReference type="NCBI Taxonomy" id="319348"/>
    <lineage>
        <taxon>Eukaryota</taxon>
        <taxon>Metazoa</taxon>
        <taxon>Ecdysozoa</taxon>
        <taxon>Arthropoda</taxon>
        <taxon>Hexapoda</taxon>
        <taxon>Insecta</taxon>
        <taxon>Pterygota</taxon>
        <taxon>Neoptera</taxon>
        <taxon>Endopterygota</taxon>
        <taxon>Diptera</taxon>
        <taxon>Nematocera</taxon>
        <taxon>Chironomoidea</taxon>
        <taxon>Chironomidae</taxon>
        <taxon>Chironominae</taxon>
        <taxon>Polypedilum</taxon>
        <taxon>Polypedilum</taxon>
    </lineage>
</organism>
<keyword evidence="4 12" id="KW-0812">Transmembrane</keyword>
<keyword evidence="11" id="KW-0407">Ion channel</keyword>
<feature type="domain" description="Ionotropic glutamate receptor L-glutamate and glycine-binding" evidence="14">
    <location>
        <begin position="216"/>
        <end position="316"/>
    </location>
</feature>
<keyword evidence="8" id="KW-0675">Receptor</keyword>
<feature type="signal peptide" evidence="13">
    <location>
        <begin position="1"/>
        <end position="16"/>
    </location>
</feature>
<evidence type="ECO:0000256" key="4">
    <source>
        <dbReference type="ARBA" id="ARBA00022692"/>
    </source>
</evidence>
<dbReference type="InterPro" id="IPR019594">
    <property type="entry name" value="Glu/Gly-bd"/>
</dbReference>
<dbReference type="GO" id="GO:0005886">
    <property type="term" value="C:plasma membrane"/>
    <property type="evidence" value="ECO:0007669"/>
    <property type="project" value="UniProtKB-SubCell"/>
</dbReference>
<dbReference type="InterPro" id="IPR052192">
    <property type="entry name" value="Insect_Ionotropic_Sensory_Rcpt"/>
</dbReference>
<evidence type="ECO:0008006" key="18">
    <source>
        <dbReference type="Google" id="ProtNLM"/>
    </source>
</evidence>
<dbReference type="OrthoDB" id="8050636at2759"/>
<keyword evidence="10" id="KW-1071">Ligand-gated ion channel</keyword>
<dbReference type="Pfam" id="PF10613">
    <property type="entry name" value="Lig_chan-Glu_bd"/>
    <property type="match status" value="1"/>
</dbReference>
<comment type="subcellular location">
    <subcellularLocation>
        <location evidence="1">Cell membrane</location>
        <topology evidence="1">Multi-pass membrane protein</topology>
    </subcellularLocation>
</comment>
<evidence type="ECO:0000313" key="17">
    <source>
        <dbReference type="Proteomes" id="UP001107558"/>
    </source>
</evidence>
<keyword evidence="17" id="KW-1185">Reference proteome</keyword>
<dbReference type="Proteomes" id="UP001107558">
    <property type="component" value="Chromosome 2"/>
</dbReference>
<feature type="transmembrane region" description="Helical" evidence="12">
    <location>
        <begin position="342"/>
        <end position="360"/>
    </location>
</feature>
<dbReference type="InterPro" id="IPR056198">
    <property type="entry name" value="LBD_receptor"/>
</dbReference>
<protein>
    <recommendedName>
        <fullName evidence="18">Ionotropic receptor</fullName>
    </recommendedName>
</protein>
<evidence type="ECO:0000256" key="3">
    <source>
        <dbReference type="ARBA" id="ARBA00022475"/>
    </source>
</evidence>
<keyword evidence="2" id="KW-0813">Transport</keyword>
<keyword evidence="3" id="KW-1003">Cell membrane</keyword>
<evidence type="ECO:0000313" key="16">
    <source>
        <dbReference type="EMBL" id="KAG5675517.1"/>
    </source>
</evidence>
<name>A0A9J6C0Z3_POLVA</name>
<accession>A0A9J6C0Z3</accession>
<dbReference type="Pfam" id="PF24061">
    <property type="entry name" value="LBD_receptor"/>
    <property type="match status" value="1"/>
</dbReference>
<evidence type="ECO:0000256" key="9">
    <source>
        <dbReference type="ARBA" id="ARBA00023180"/>
    </source>
</evidence>
<evidence type="ECO:0000256" key="1">
    <source>
        <dbReference type="ARBA" id="ARBA00004651"/>
    </source>
</evidence>
<evidence type="ECO:0000256" key="6">
    <source>
        <dbReference type="ARBA" id="ARBA00023065"/>
    </source>
</evidence>
<keyword evidence="6" id="KW-0406">Ion transport</keyword>
<evidence type="ECO:0000256" key="2">
    <source>
        <dbReference type="ARBA" id="ARBA00022448"/>
    </source>
</evidence>
<feature type="domain" description="Putative ionotropic receptor ligand binding" evidence="15">
    <location>
        <begin position="23"/>
        <end position="211"/>
    </location>
</feature>
<proteinExistence type="predicted"/>
<keyword evidence="5 12" id="KW-1133">Transmembrane helix</keyword>
<evidence type="ECO:0000256" key="7">
    <source>
        <dbReference type="ARBA" id="ARBA00023136"/>
    </source>
</evidence>
<keyword evidence="7 12" id="KW-0472">Membrane</keyword>
<evidence type="ECO:0000256" key="12">
    <source>
        <dbReference type="SAM" id="Phobius"/>
    </source>
</evidence>
<evidence type="ECO:0000256" key="11">
    <source>
        <dbReference type="ARBA" id="ARBA00023303"/>
    </source>
</evidence>
<evidence type="ECO:0000256" key="5">
    <source>
        <dbReference type="ARBA" id="ARBA00022989"/>
    </source>
</evidence>
<comment type="caution">
    <text evidence="16">The sequence shown here is derived from an EMBL/GenBank/DDBJ whole genome shotgun (WGS) entry which is preliminary data.</text>
</comment>
<feature type="transmembrane region" description="Helical" evidence="12">
    <location>
        <begin position="588"/>
        <end position="606"/>
    </location>
</feature>
<dbReference type="EMBL" id="JADBJN010000002">
    <property type="protein sequence ID" value="KAG5675517.1"/>
    <property type="molecule type" value="Genomic_DNA"/>
</dbReference>
<dbReference type="SUPFAM" id="SSF53850">
    <property type="entry name" value="Periplasmic binding protein-like II"/>
    <property type="match status" value="1"/>
</dbReference>
<sequence>MLKLLIFLLLINVSASEIKDFSMPNYSTAVSRVIIDYIKNFFLNVTNTVNFYQMSLENNLNVNFDIMNEVLYNVKTKTVVQVDSFEDSKISIVKHYVNIIFFDCFESFEKIYKKMTLKKFDYQGFFLIIITTHMNDIYKTMHRIFDALWVHHIINANIIFMPEENNNEALIYTFFPYSRFYCENVVPLQLNHYRGQKWINKINYFPHKLQNFYGCTLRVATFPNPPFMIINQDKITGQVSVDGLDGTMIRVLSQHFNFNVQLSLPAELWGDIYENGTTTGAIKMVINEEVNMTLGFFATNPSRDAVMKSGYVYYTTNLVWIVPPGKPQTSLQKLLNPLDTNFWILSSITILIGLLAIAILKKQKKIVQNFVFGTSMQSPGMNLINIIFGGSLHHLPKRNFARFLMGLFLFFTFILRSCYTGGLVKFMQMDTRGKRVLSTAEMLEHNFTFYMYPSSRSYFLEMPQILERTKFVTASEFNSKLKQLTVDPYYDAAFITSIGHLAYRNLLVFPHRFHHHAPEALYTLNIVIYMHKESCLALPFNSAITNLVNGGLVSKWASKWINGKYLKEIVDESPDPLSMMQLEGCFQLLYVGLIMSSFIFIMEVFVSHKKGIKLKISKNIKTIKINLRKYFSN</sequence>
<gene>
    <name evidence="16" type="ORF">PVAND_005413</name>
</gene>
<evidence type="ECO:0000259" key="15">
    <source>
        <dbReference type="Pfam" id="PF24061"/>
    </source>
</evidence>
<evidence type="ECO:0000256" key="10">
    <source>
        <dbReference type="ARBA" id="ARBA00023286"/>
    </source>
</evidence>
<evidence type="ECO:0000259" key="14">
    <source>
        <dbReference type="Pfam" id="PF10613"/>
    </source>
</evidence>
<dbReference type="GO" id="GO:0015276">
    <property type="term" value="F:ligand-gated monoatomic ion channel activity"/>
    <property type="evidence" value="ECO:0007669"/>
    <property type="project" value="InterPro"/>
</dbReference>